<dbReference type="PANTHER" id="PTHR43806:SF11">
    <property type="entry name" value="CEREVISIN-RELATED"/>
    <property type="match status" value="1"/>
</dbReference>
<proteinExistence type="inferred from homology"/>
<keyword evidence="3 5" id="KW-0378">Hydrolase</keyword>
<accession>A0A398D0N8</accession>
<keyword evidence="9" id="KW-1185">Reference proteome</keyword>
<evidence type="ECO:0000313" key="9">
    <source>
        <dbReference type="Proteomes" id="UP000266340"/>
    </source>
</evidence>
<keyword evidence="6" id="KW-1133">Transmembrane helix</keyword>
<dbReference type="GO" id="GO:0006508">
    <property type="term" value="P:proteolysis"/>
    <property type="evidence" value="ECO:0007669"/>
    <property type="project" value="UniProtKB-KW"/>
</dbReference>
<evidence type="ECO:0000256" key="1">
    <source>
        <dbReference type="ARBA" id="ARBA00011073"/>
    </source>
</evidence>
<protein>
    <submittedName>
        <fullName evidence="8">Peptidase S8</fullName>
    </submittedName>
</protein>
<dbReference type="Proteomes" id="UP000266340">
    <property type="component" value="Unassembled WGS sequence"/>
</dbReference>
<dbReference type="PANTHER" id="PTHR43806">
    <property type="entry name" value="PEPTIDASE S8"/>
    <property type="match status" value="1"/>
</dbReference>
<evidence type="ECO:0000256" key="3">
    <source>
        <dbReference type="ARBA" id="ARBA00022801"/>
    </source>
</evidence>
<dbReference type="SUPFAM" id="SSF52743">
    <property type="entry name" value="Subtilisin-like"/>
    <property type="match status" value="1"/>
</dbReference>
<dbReference type="PRINTS" id="PR00723">
    <property type="entry name" value="SUBTILISIN"/>
</dbReference>
<evidence type="ECO:0000256" key="5">
    <source>
        <dbReference type="PROSITE-ProRule" id="PRU01240"/>
    </source>
</evidence>
<dbReference type="PROSITE" id="PS51892">
    <property type="entry name" value="SUBTILASE"/>
    <property type="match status" value="1"/>
</dbReference>
<dbReference type="InterPro" id="IPR022398">
    <property type="entry name" value="Peptidase_S8_His-AS"/>
</dbReference>
<dbReference type="Gene3D" id="3.40.50.200">
    <property type="entry name" value="Peptidase S8/S53 domain"/>
    <property type="match status" value="1"/>
</dbReference>
<dbReference type="PROSITE" id="PS00137">
    <property type="entry name" value="SUBTILASE_HIS"/>
    <property type="match status" value="1"/>
</dbReference>
<comment type="similarity">
    <text evidence="1 5">Belongs to the peptidase S8 family.</text>
</comment>
<gene>
    <name evidence="8" type="ORF">D3H35_02720</name>
</gene>
<dbReference type="InterPro" id="IPR015500">
    <property type="entry name" value="Peptidase_S8_subtilisin-rel"/>
</dbReference>
<dbReference type="InterPro" id="IPR036852">
    <property type="entry name" value="Peptidase_S8/S53_dom_sf"/>
</dbReference>
<evidence type="ECO:0000256" key="6">
    <source>
        <dbReference type="SAM" id="Phobius"/>
    </source>
</evidence>
<reference evidence="8 9" key="1">
    <citation type="submission" date="2018-09" db="EMBL/GenBank/DDBJ databases">
        <title>Cohnella cavernae sp. nov., isolated from a karst cave.</title>
        <authorList>
            <person name="Zhu H."/>
        </authorList>
    </citation>
    <scope>NUCLEOTIDE SEQUENCE [LARGE SCALE GENOMIC DNA]</scope>
    <source>
        <strain evidence="8 9">K2E09-144</strain>
    </source>
</reference>
<keyword evidence="6" id="KW-0472">Membrane</keyword>
<dbReference type="InterPro" id="IPR050131">
    <property type="entry name" value="Peptidase_S8_subtilisin-like"/>
</dbReference>
<evidence type="ECO:0000256" key="4">
    <source>
        <dbReference type="ARBA" id="ARBA00022825"/>
    </source>
</evidence>
<dbReference type="GO" id="GO:0004252">
    <property type="term" value="F:serine-type endopeptidase activity"/>
    <property type="evidence" value="ECO:0007669"/>
    <property type="project" value="UniProtKB-UniRule"/>
</dbReference>
<feature type="domain" description="Peptidase S8/S53" evidence="7">
    <location>
        <begin position="62"/>
        <end position="325"/>
    </location>
</feature>
<dbReference type="Pfam" id="PF00082">
    <property type="entry name" value="Peptidase_S8"/>
    <property type="match status" value="1"/>
</dbReference>
<dbReference type="PROSITE" id="PS00136">
    <property type="entry name" value="SUBTILASE_ASP"/>
    <property type="match status" value="1"/>
</dbReference>
<keyword evidence="2 5" id="KW-0645">Protease</keyword>
<sequence>MVLNGRYIISITIIMVSIIFFLISINERNLLKQEKIKQITAQGLSVRKYLGLEADGFKKFQGAGVNVAIIDTGIAVHDDIKSNRILEFKDFVAGKNEPYDDNGHGTFIAGIIGADGKVKGIAPKVNFVVIKAMDKSGDVDKDRLIIALEWLVENQKKYNIKVVNLSLGGSPFIKNNDDLLLKKVHELDQAGVIIVTSAGNISSRYNTILSPGTSSDVVTVGGVKNNRTYSIQDDKLASFSPEGYRQNGIIKPDIVTLGVDILSLDYKRTNSYITHSGTSVSTAIVSGAAAIMFEKYSVSSSSIKKIIINNAIKLKNESELKQGNGELHF</sequence>
<feature type="active site" description="Charge relay system" evidence="5">
    <location>
        <position position="71"/>
    </location>
</feature>
<dbReference type="InterPro" id="IPR000209">
    <property type="entry name" value="Peptidase_S8/S53_dom"/>
</dbReference>
<organism evidence="8 9">
    <name type="scientific">Cohnella faecalis</name>
    <dbReference type="NCBI Taxonomy" id="2315694"/>
    <lineage>
        <taxon>Bacteria</taxon>
        <taxon>Bacillati</taxon>
        <taxon>Bacillota</taxon>
        <taxon>Bacilli</taxon>
        <taxon>Bacillales</taxon>
        <taxon>Paenibacillaceae</taxon>
        <taxon>Cohnella</taxon>
    </lineage>
</organism>
<keyword evidence="6" id="KW-0812">Transmembrane</keyword>
<dbReference type="EMBL" id="QXJM01000016">
    <property type="protein sequence ID" value="RIE05061.1"/>
    <property type="molecule type" value="Genomic_DNA"/>
</dbReference>
<keyword evidence="4 5" id="KW-0720">Serine protease</keyword>
<feature type="active site" description="Charge relay system" evidence="5">
    <location>
        <position position="279"/>
    </location>
</feature>
<dbReference type="AlphaFoldDB" id="A0A398D0N8"/>
<dbReference type="InterPro" id="IPR023827">
    <property type="entry name" value="Peptidase_S8_Asp-AS"/>
</dbReference>
<evidence type="ECO:0000313" key="8">
    <source>
        <dbReference type="EMBL" id="RIE05061.1"/>
    </source>
</evidence>
<name>A0A398D0N8_9BACL</name>
<comment type="caution">
    <text evidence="8">The sequence shown here is derived from an EMBL/GenBank/DDBJ whole genome shotgun (WGS) entry which is preliminary data.</text>
</comment>
<feature type="active site" description="Charge relay system" evidence="5">
    <location>
        <position position="104"/>
    </location>
</feature>
<evidence type="ECO:0000259" key="7">
    <source>
        <dbReference type="Pfam" id="PF00082"/>
    </source>
</evidence>
<feature type="transmembrane region" description="Helical" evidence="6">
    <location>
        <begin position="6"/>
        <end position="25"/>
    </location>
</feature>
<evidence type="ECO:0000256" key="2">
    <source>
        <dbReference type="ARBA" id="ARBA00022670"/>
    </source>
</evidence>